<reference evidence="1" key="1">
    <citation type="submission" date="2007-07" db="EMBL/GenBank/DDBJ databases">
        <title>PCAP assembly of the Caenorhabditis remanei genome.</title>
        <authorList>
            <consortium name="The Caenorhabditis remanei Sequencing Consortium"/>
            <person name="Wilson R.K."/>
        </authorList>
    </citation>
    <scope>NUCLEOTIDE SEQUENCE [LARGE SCALE GENOMIC DNA]</scope>
    <source>
        <strain evidence="1">PB4641</strain>
    </source>
</reference>
<evidence type="ECO:0000313" key="1">
    <source>
        <dbReference type="EMBL" id="EFP05517.1"/>
    </source>
</evidence>
<organism evidence="2">
    <name type="scientific">Caenorhabditis remanei</name>
    <name type="common">Caenorhabditis vulgaris</name>
    <dbReference type="NCBI Taxonomy" id="31234"/>
    <lineage>
        <taxon>Eukaryota</taxon>
        <taxon>Metazoa</taxon>
        <taxon>Ecdysozoa</taxon>
        <taxon>Nematoda</taxon>
        <taxon>Chromadorea</taxon>
        <taxon>Rhabditida</taxon>
        <taxon>Rhabditina</taxon>
        <taxon>Rhabditomorpha</taxon>
        <taxon>Rhabditoidea</taxon>
        <taxon>Rhabditidae</taxon>
        <taxon>Peloderinae</taxon>
        <taxon>Caenorhabditis</taxon>
    </lineage>
</organism>
<evidence type="ECO:0000313" key="2">
    <source>
        <dbReference type="Proteomes" id="UP000008281"/>
    </source>
</evidence>
<dbReference type="OMA" id="QFIFRYA"/>
<keyword evidence="2" id="KW-1185">Reference proteome</keyword>
<sequence length="338" mass="38890">MVDAEQIIVLAGCITALFINSILIYLTVYHVTFIKGTYKKMIIIFAFACILFDATEFLSRPHLHNFNGSLTYFSHNHIPENQIFFYVVFIDAYAGLYCSLITFVAIQFIFRYATLLGKRKLLKTFHGFQSMIWVPVVVVPGIVFCVMGMILMQPDEHSDGYIKEEFRQIYSRNIKQMARLILVAYVSEDANKNIRWKNLSYCFVGSSILSFIYSVIIFCAVKMQKNITEQLKHVSVRHRNLEMQFFKTIIIQIALPTIFLTFPMMPMLVIPIFDLEISFHSNIFYWALSLYPALDSIAVMFIVSEYRTCVRKILKCGSAVDASNPISTSNMHQISPAS</sequence>
<dbReference type="HOGENOM" id="CLU_036335_4_2_1"/>
<gene>
    <name evidence="1" type="primary">Cre-str-37</name>
    <name evidence="1" type="ORF">CRE_27234</name>
</gene>
<dbReference type="InterPro" id="IPR019428">
    <property type="entry name" value="7TM_GPCR_serpentine_rcpt_Str"/>
</dbReference>
<dbReference type="Proteomes" id="UP000008281">
    <property type="component" value="Unassembled WGS sequence"/>
</dbReference>
<dbReference type="PANTHER" id="PTHR46000:SF6">
    <property type="entry name" value="SEVEN TM RECEPTOR"/>
    <property type="match status" value="1"/>
</dbReference>
<dbReference type="OrthoDB" id="5854655at2759"/>
<proteinExistence type="predicted"/>
<dbReference type="AlphaFoldDB" id="E3LP74"/>
<name>E3LP74_CAERE</name>
<dbReference type="FunCoup" id="E3LP74">
    <property type="interactions" value="425"/>
</dbReference>
<dbReference type="PANTHER" id="PTHR46000">
    <property type="entry name" value="SEVEN TM RECEPTOR-RELATED"/>
    <property type="match status" value="1"/>
</dbReference>
<dbReference type="Pfam" id="PF10326">
    <property type="entry name" value="7TM_GPCR_Str"/>
    <property type="match status" value="1"/>
</dbReference>
<dbReference type="SUPFAM" id="SSF81321">
    <property type="entry name" value="Family A G protein-coupled receptor-like"/>
    <property type="match status" value="1"/>
</dbReference>
<dbReference type="eggNOG" id="ENOG502TJJN">
    <property type="taxonomic scope" value="Eukaryota"/>
</dbReference>
<protein>
    <submittedName>
        <fullName evidence="1">CRE-STR-37 protein</fullName>
    </submittedName>
</protein>
<accession>E3LP74</accession>
<dbReference type="EMBL" id="DS268412">
    <property type="protein sequence ID" value="EFP05517.1"/>
    <property type="molecule type" value="Genomic_DNA"/>
</dbReference>